<evidence type="ECO:0000256" key="6">
    <source>
        <dbReference type="ARBA" id="ARBA00023136"/>
    </source>
</evidence>
<gene>
    <name evidence="8" type="ORF">AACT_1595</name>
</gene>
<feature type="transmembrane region" description="Helical" evidence="7">
    <location>
        <begin position="12"/>
        <end position="32"/>
    </location>
</feature>
<dbReference type="RefSeq" id="WP_172126314.1">
    <property type="nucleotide sequence ID" value="NZ_CP042652.1"/>
</dbReference>
<evidence type="ECO:0000313" key="9">
    <source>
        <dbReference type="Proteomes" id="UP000503483"/>
    </source>
</evidence>
<evidence type="ECO:0000256" key="5">
    <source>
        <dbReference type="ARBA" id="ARBA00022989"/>
    </source>
</evidence>
<dbReference type="Proteomes" id="UP000503483">
    <property type="component" value="Chromosome"/>
</dbReference>
<dbReference type="Pfam" id="PF03773">
    <property type="entry name" value="ArsP_1"/>
    <property type="match status" value="1"/>
</dbReference>
<dbReference type="GO" id="GO:0005886">
    <property type="term" value="C:plasma membrane"/>
    <property type="evidence" value="ECO:0007669"/>
    <property type="project" value="UniProtKB-SubCell"/>
</dbReference>
<name>A0A6M8EBF1_9BACT</name>
<proteinExistence type="inferred from homology"/>
<sequence length="378" mass="41044">MEMAISLANNFLVLLDAMSIYILIGLLIAGILKQLIPDDFVVKHLGKGSVSSVLKATIFGIPLPVCSCSVIPLAQGLRKEGASKGAVQSFLISSPITGVDSILATFSFFGLLFTIFRVISSIMIAIIVGLIQNFVDKDESSLKKEDEVVSSCGCTSSCSSTETKIEKKKFSFKSAFSYAYVTLFVDMVKPLFIGLLFGAIFTTFAPKEYTSLLFENQILTYIVIMLFSMPLYVCATASLPIAAALMMEGMSAGAAFIFLTAGPATSAITMSVVYKTLGKTSLIIYLSTIGVLSFIFGFGFDFFFSDVNILQFDLHNEESSLVSQIASFVMLFLIAYYLMKPLLVKKSTSIDSCCGSNSSCCEEKKENKIDGNKLKFKV</sequence>
<dbReference type="EMBL" id="CP042652">
    <property type="protein sequence ID" value="QKE28753.1"/>
    <property type="molecule type" value="Genomic_DNA"/>
</dbReference>
<dbReference type="NCBIfam" id="NF033936">
    <property type="entry name" value="CuZnOut_SO0444"/>
    <property type="match status" value="1"/>
</dbReference>
<comment type="similarity">
    <text evidence="2">Belongs to the UPF0718 family.</text>
</comment>
<keyword evidence="9" id="KW-1185">Reference proteome</keyword>
<keyword evidence="4 7" id="KW-0812">Transmembrane</keyword>
<evidence type="ECO:0000313" key="8">
    <source>
        <dbReference type="EMBL" id="QKE28753.1"/>
    </source>
</evidence>
<dbReference type="PANTHER" id="PTHR34184">
    <property type="entry name" value="UPF0718 PROTEIN YCGR"/>
    <property type="match status" value="1"/>
</dbReference>
<feature type="transmembrane region" description="Helical" evidence="7">
    <location>
        <begin position="280"/>
        <end position="300"/>
    </location>
</feature>
<dbReference type="PANTHER" id="PTHR34184:SF4">
    <property type="entry name" value="UPF0718 PROTEIN YCGR"/>
    <property type="match status" value="1"/>
</dbReference>
<keyword evidence="6 7" id="KW-0472">Membrane</keyword>
<dbReference type="AlphaFoldDB" id="A0A6M8EBF1"/>
<feature type="transmembrane region" description="Helical" evidence="7">
    <location>
        <begin position="115"/>
        <end position="135"/>
    </location>
</feature>
<feature type="transmembrane region" description="Helical" evidence="7">
    <location>
        <begin position="177"/>
        <end position="201"/>
    </location>
</feature>
<keyword evidence="5 7" id="KW-1133">Transmembrane helix</keyword>
<dbReference type="KEGG" id="paco:AACT_1595"/>
<accession>A0A6M8EBF1</accession>
<feature type="transmembrane region" description="Helical" evidence="7">
    <location>
        <begin position="321"/>
        <end position="339"/>
    </location>
</feature>
<evidence type="ECO:0000256" key="2">
    <source>
        <dbReference type="ARBA" id="ARBA00006386"/>
    </source>
</evidence>
<dbReference type="InterPro" id="IPR052923">
    <property type="entry name" value="UPF0718"/>
</dbReference>
<evidence type="ECO:0000256" key="1">
    <source>
        <dbReference type="ARBA" id="ARBA00004651"/>
    </source>
</evidence>
<comment type="subcellular location">
    <subcellularLocation>
        <location evidence="1">Cell membrane</location>
        <topology evidence="1">Multi-pass membrane protein</topology>
    </subcellularLocation>
</comment>
<organism evidence="8 9">
    <name type="scientific">Arcobacter acticola</name>
    <dbReference type="NCBI Taxonomy" id="1849015"/>
    <lineage>
        <taxon>Bacteria</taxon>
        <taxon>Pseudomonadati</taxon>
        <taxon>Campylobacterota</taxon>
        <taxon>Epsilonproteobacteria</taxon>
        <taxon>Campylobacterales</taxon>
        <taxon>Arcobacteraceae</taxon>
        <taxon>Arcobacter</taxon>
    </lineage>
</organism>
<feature type="transmembrane region" description="Helical" evidence="7">
    <location>
        <begin position="52"/>
        <end position="74"/>
    </location>
</feature>
<reference evidence="8 9" key="1">
    <citation type="submission" date="2019-08" db="EMBL/GenBank/DDBJ databases">
        <title>Complete genome sequence of Arcobacter acticola.</title>
        <authorList>
            <person name="Miller W."/>
        </authorList>
    </citation>
    <scope>NUCLEOTIDE SEQUENCE [LARGE SCALE GENOMIC DNA]</scope>
    <source>
        <strain evidence="8 9">KCTC 52212</strain>
    </source>
</reference>
<keyword evidence="3" id="KW-1003">Cell membrane</keyword>
<evidence type="ECO:0000256" key="4">
    <source>
        <dbReference type="ARBA" id="ARBA00022692"/>
    </source>
</evidence>
<feature type="transmembrane region" description="Helical" evidence="7">
    <location>
        <begin position="86"/>
        <end position="109"/>
    </location>
</feature>
<evidence type="ECO:0000256" key="7">
    <source>
        <dbReference type="SAM" id="Phobius"/>
    </source>
</evidence>
<feature type="transmembrane region" description="Helical" evidence="7">
    <location>
        <begin position="221"/>
        <end position="245"/>
    </location>
</feature>
<evidence type="ECO:0000256" key="3">
    <source>
        <dbReference type="ARBA" id="ARBA00022475"/>
    </source>
</evidence>
<feature type="transmembrane region" description="Helical" evidence="7">
    <location>
        <begin position="252"/>
        <end position="274"/>
    </location>
</feature>
<protein>
    <submittedName>
        <fullName evidence="8">Putative permease</fullName>
    </submittedName>
</protein>
<dbReference type="InterPro" id="IPR005524">
    <property type="entry name" value="DUF318"/>
</dbReference>